<organism evidence="4 5">
    <name type="scientific">Leeia aquatica</name>
    <dbReference type="NCBI Taxonomy" id="2725557"/>
    <lineage>
        <taxon>Bacteria</taxon>
        <taxon>Pseudomonadati</taxon>
        <taxon>Pseudomonadota</taxon>
        <taxon>Betaproteobacteria</taxon>
        <taxon>Neisseriales</taxon>
        <taxon>Leeiaceae</taxon>
        <taxon>Leeia</taxon>
    </lineage>
</organism>
<dbReference type="Gene3D" id="1.10.287.950">
    <property type="entry name" value="Methyl-accepting chemotaxis protein"/>
    <property type="match status" value="1"/>
</dbReference>
<dbReference type="SMART" id="SM00283">
    <property type="entry name" value="MA"/>
    <property type="match status" value="1"/>
</dbReference>
<accession>A0A847SKB9</accession>
<dbReference type="Pfam" id="PF00015">
    <property type="entry name" value="MCPsignal"/>
    <property type="match status" value="1"/>
</dbReference>
<dbReference type="AlphaFoldDB" id="A0A847SKB9"/>
<dbReference type="GO" id="GO:0007165">
    <property type="term" value="P:signal transduction"/>
    <property type="evidence" value="ECO:0007669"/>
    <property type="project" value="UniProtKB-KW"/>
</dbReference>
<feature type="domain" description="Methyl-accepting transducer" evidence="3">
    <location>
        <begin position="148"/>
        <end position="299"/>
    </location>
</feature>
<dbReference type="PANTHER" id="PTHR32089:SF41">
    <property type="entry name" value="METHYL-ACCEPTING CHEMOTAXIS PROTEIN"/>
    <property type="match status" value="1"/>
</dbReference>
<dbReference type="Proteomes" id="UP000587991">
    <property type="component" value="Unassembled WGS sequence"/>
</dbReference>
<evidence type="ECO:0000259" key="3">
    <source>
        <dbReference type="PROSITE" id="PS50111"/>
    </source>
</evidence>
<dbReference type="SUPFAM" id="SSF58104">
    <property type="entry name" value="Methyl-accepting chemotaxis protein (MCP) signaling domain"/>
    <property type="match status" value="1"/>
</dbReference>
<protein>
    <recommendedName>
        <fullName evidence="3">Methyl-accepting transducer domain-containing protein</fullName>
    </recommendedName>
</protein>
<keyword evidence="1 2" id="KW-0807">Transducer</keyword>
<dbReference type="RefSeq" id="WP_168878099.1">
    <property type="nucleotide sequence ID" value="NZ_JABAIM010000003.1"/>
</dbReference>
<name>A0A847SKB9_9NEIS</name>
<dbReference type="PANTHER" id="PTHR32089">
    <property type="entry name" value="METHYL-ACCEPTING CHEMOTAXIS PROTEIN MCPB"/>
    <property type="match status" value="1"/>
</dbReference>
<comment type="caution">
    <text evidence="4">The sequence shown here is derived from an EMBL/GenBank/DDBJ whole genome shotgun (WGS) entry which is preliminary data.</text>
</comment>
<evidence type="ECO:0000256" key="1">
    <source>
        <dbReference type="ARBA" id="ARBA00023224"/>
    </source>
</evidence>
<dbReference type="InterPro" id="IPR004089">
    <property type="entry name" value="MCPsignal_dom"/>
</dbReference>
<keyword evidence="5" id="KW-1185">Reference proteome</keyword>
<sequence length="378" mass="41813">MGWLDWRIALLQLLMWVGLLCVRREGGVQAPPRERHSGHTTVAEQQVFETLCAADNEFLHQFAISESEMVRVRTILGDAIDTLINSFTSITRQAASQQQIAQALTRGEVETEQGQSITFEDFANDTSRTLSLFVDSTVRNSTIGMALVEKMDDIAKQVKLVLGFVGDIEAIAKQTNLLALNAAIEAARAGEAGRGFAVVADEVRNLSLRTNQFSQQIRDNIGLVHSSVTDAEGRIAELAAQDMNFALQSKMRVERTMSAIRALNVSMGEAVDQLSDIAGVVEQDTNQAIRSLQFQDLVNQLVTHTSRRMENMARLCEQLTSMQQELAAQPQLLKQAAFLQRIPDIAEEVRQQIAALHADVEFNPVSQNTMDTGDIELF</sequence>
<gene>
    <name evidence="4" type="ORF">HF682_14490</name>
</gene>
<evidence type="ECO:0000313" key="5">
    <source>
        <dbReference type="Proteomes" id="UP000587991"/>
    </source>
</evidence>
<dbReference type="EMBL" id="JABAIM010000003">
    <property type="protein sequence ID" value="NLR76372.1"/>
    <property type="molecule type" value="Genomic_DNA"/>
</dbReference>
<dbReference type="GO" id="GO:0016020">
    <property type="term" value="C:membrane"/>
    <property type="evidence" value="ECO:0007669"/>
    <property type="project" value="InterPro"/>
</dbReference>
<dbReference type="PROSITE" id="PS50111">
    <property type="entry name" value="CHEMOTAXIS_TRANSDUC_2"/>
    <property type="match status" value="1"/>
</dbReference>
<evidence type="ECO:0000256" key="2">
    <source>
        <dbReference type="PROSITE-ProRule" id="PRU00284"/>
    </source>
</evidence>
<evidence type="ECO:0000313" key="4">
    <source>
        <dbReference type="EMBL" id="NLR76372.1"/>
    </source>
</evidence>
<proteinExistence type="predicted"/>
<reference evidence="4 5" key="1">
    <citation type="submission" date="2020-04" db="EMBL/GenBank/DDBJ databases">
        <title>Draft genome of Leeia sp. IMCC25680.</title>
        <authorList>
            <person name="Song J."/>
            <person name="Cho J.-C."/>
        </authorList>
    </citation>
    <scope>NUCLEOTIDE SEQUENCE [LARGE SCALE GENOMIC DNA]</scope>
    <source>
        <strain evidence="4 5">IMCC25680</strain>
    </source>
</reference>